<dbReference type="CDD" id="cd00093">
    <property type="entry name" value="HTH_XRE"/>
    <property type="match status" value="1"/>
</dbReference>
<sequence>MFLHPSREEIGARLQAERKRIGLNQDEFAQRVGVAKRTIAGYEGGGGDIGASVLAVAAELGVDVLYVITGRRQPAELESLSQEELDVLRYIKSMEEEDRIAYLRVGRGISESTESRRTSK</sequence>
<accession>A0A643EDU2</accession>
<dbReference type="EMBL" id="VZPH01000067">
    <property type="protein sequence ID" value="KAB0556137.1"/>
    <property type="molecule type" value="Genomic_DNA"/>
</dbReference>
<feature type="domain" description="HTH cro/C1-type" evidence="1">
    <location>
        <begin position="14"/>
        <end position="67"/>
    </location>
</feature>
<dbReference type="Pfam" id="PF01381">
    <property type="entry name" value="HTH_3"/>
    <property type="match status" value="1"/>
</dbReference>
<dbReference type="GO" id="GO:0003677">
    <property type="term" value="F:DNA binding"/>
    <property type="evidence" value="ECO:0007669"/>
    <property type="project" value="InterPro"/>
</dbReference>
<evidence type="ECO:0000259" key="1">
    <source>
        <dbReference type="PROSITE" id="PS50943"/>
    </source>
</evidence>
<dbReference type="Gene3D" id="1.10.260.40">
    <property type="entry name" value="lambda repressor-like DNA-binding domains"/>
    <property type="match status" value="1"/>
</dbReference>
<dbReference type="InterPro" id="IPR001387">
    <property type="entry name" value="Cro/C1-type_HTH"/>
</dbReference>
<dbReference type="InterPro" id="IPR010982">
    <property type="entry name" value="Lambda_DNA-bd_dom_sf"/>
</dbReference>
<gene>
    <name evidence="2" type="ORF">F7R07_28610</name>
</gene>
<evidence type="ECO:0000313" key="2">
    <source>
        <dbReference type="EMBL" id="KAB0556137.1"/>
    </source>
</evidence>
<organism evidence="2">
    <name type="scientific">Pseudomonas aeruginosa</name>
    <dbReference type="NCBI Taxonomy" id="287"/>
    <lineage>
        <taxon>Bacteria</taxon>
        <taxon>Pseudomonadati</taxon>
        <taxon>Pseudomonadota</taxon>
        <taxon>Gammaproteobacteria</taxon>
        <taxon>Pseudomonadales</taxon>
        <taxon>Pseudomonadaceae</taxon>
        <taxon>Pseudomonas</taxon>
    </lineage>
</organism>
<dbReference type="SMART" id="SM00530">
    <property type="entry name" value="HTH_XRE"/>
    <property type="match status" value="1"/>
</dbReference>
<proteinExistence type="predicted"/>
<protein>
    <submittedName>
        <fullName evidence="2">Helix-turn-helix transcriptional regulator</fullName>
    </submittedName>
</protein>
<name>A0A643EDU2_PSEAI</name>
<comment type="caution">
    <text evidence="2">The sequence shown here is derived from an EMBL/GenBank/DDBJ whole genome shotgun (WGS) entry which is preliminary data.</text>
</comment>
<dbReference type="AlphaFoldDB" id="A0A643EDU2"/>
<dbReference type="SUPFAM" id="SSF47413">
    <property type="entry name" value="lambda repressor-like DNA-binding domains"/>
    <property type="match status" value="1"/>
</dbReference>
<dbReference type="PROSITE" id="PS50943">
    <property type="entry name" value="HTH_CROC1"/>
    <property type="match status" value="1"/>
</dbReference>
<reference evidence="2" key="1">
    <citation type="submission" date="2019-09" db="EMBL/GenBank/DDBJ databases">
        <title>Draft genome sequences of 48 bacterial type strains from the CCUG.</title>
        <authorList>
            <person name="Tunovic T."/>
            <person name="Pineiro-Iglesias B."/>
            <person name="Unosson C."/>
            <person name="Inganas E."/>
            <person name="Ohlen M."/>
            <person name="Cardew S."/>
            <person name="Jensie-Markopoulos S."/>
            <person name="Salva-Serra F."/>
            <person name="Jaen-Luchoro D."/>
            <person name="Karlsson R."/>
            <person name="Svensson-Stadler L."/>
            <person name="Chun J."/>
            <person name="Moore E."/>
        </authorList>
    </citation>
    <scope>NUCLEOTIDE SEQUENCE</scope>
    <source>
        <strain evidence="2">CCUG 551</strain>
    </source>
</reference>